<dbReference type="AlphaFoldDB" id="A0ABD1CD52"/>
<feature type="region of interest" description="Disordered" evidence="2">
    <location>
        <begin position="484"/>
        <end position="504"/>
    </location>
</feature>
<evidence type="ECO:0000256" key="2">
    <source>
        <dbReference type="SAM" id="MobiDB-lite"/>
    </source>
</evidence>
<comment type="caution">
    <text evidence="3">The sequence shown here is derived from an EMBL/GenBank/DDBJ whole genome shotgun (WGS) entry which is preliminary data.</text>
</comment>
<keyword evidence="1" id="KW-0175">Coiled coil</keyword>
<keyword evidence="4" id="KW-1185">Reference proteome</keyword>
<reference evidence="3 4" key="1">
    <citation type="submission" date="2024-05" db="EMBL/GenBank/DDBJ databases">
        <title>Culex pipiens pipiens assembly and annotation.</title>
        <authorList>
            <person name="Alout H."/>
            <person name="Durand T."/>
        </authorList>
    </citation>
    <scope>NUCLEOTIDE SEQUENCE [LARGE SCALE GENOMIC DNA]</scope>
    <source>
        <strain evidence="3">HA-2024</strain>
        <tissue evidence="3">Whole body</tissue>
    </source>
</reference>
<organism evidence="3 4">
    <name type="scientific">Culex pipiens pipiens</name>
    <name type="common">Northern house mosquito</name>
    <dbReference type="NCBI Taxonomy" id="38569"/>
    <lineage>
        <taxon>Eukaryota</taxon>
        <taxon>Metazoa</taxon>
        <taxon>Ecdysozoa</taxon>
        <taxon>Arthropoda</taxon>
        <taxon>Hexapoda</taxon>
        <taxon>Insecta</taxon>
        <taxon>Pterygota</taxon>
        <taxon>Neoptera</taxon>
        <taxon>Endopterygota</taxon>
        <taxon>Diptera</taxon>
        <taxon>Nematocera</taxon>
        <taxon>Culicoidea</taxon>
        <taxon>Culicidae</taxon>
        <taxon>Culicinae</taxon>
        <taxon>Culicini</taxon>
        <taxon>Culex</taxon>
        <taxon>Culex</taxon>
    </lineage>
</organism>
<feature type="compositionally biased region" description="Low complexity" evidence="2">
    <location>
        <begin position="23"/>
        <end position="39"/>
    </location>
</feature>
<feature type="compositionally biased region" description="Basic and acidic residues" evidence="2">
    <location>
        <begin position="100"/>
        <end position="110"/>
    </location>
</feature>
<evidence type="ECO:0000313" key="3">
    <source>
        <dbReference type="EMBL" id="KAL1373959.1"/>
    </source>
</evidence>
<dbReference type="Proteomes" id="UP001562425">
    <property type="component" value="Unassembled WGS sequence"/>
</dbReference>
<feature type="region of interest" description="Disordered" evidence="2">
    <location>
        <begin position="1"/>
        <end position="139"/>
    </location>
</feature>
<evidence type="ECO:0000313" key="4">
    <source>
        <dbReference type="Proteomes" id="UP001562425"/>
    </source>
</evidence>
<sequence length="504" mass="57319">MSSRSHKAGEASSFECIFQRSPSDLMSTSSSGRSSMTRLRPVTTIGIARTASSKAAEPTPRVHTPGHLPRYMTRDRSAATVESRYRAPSRIPAPVSREASGNRKAEDSKKTTPKTPPPKQMTARGASRTKMPPSEGGLTNAVQKVETAELTMKIAELERKCQRQQDKLLEQHELIKLLEQEKEATEKQSVIDLRGLRENDANTISDLREELAEKCSELIKAEGLKERIEVMKQRLAEEVRGSEEKDGTIFELTEKLANLDEELIKLRQNKQSLEDRVAQLNETKEELREEICVTAEKLSMLEEELVQLREDKLSLEKRINESQEELQDEIRCMNRDIEEKNGTIDTLQEEVKRLKFDQIMQEEALKTEKISLKIKSAILQTQVTSFEAMRTATSLQPIEKDRQGEQLIDEIGHNHRRCRSARSKLLEMLHLLKKNTGNASKPEGLPELFEQQQTEDQKPQDDAASFGALKVQLMSQIRGLFPEEEFDDSEEHVTGRILYDEAEV</sequence>
<protein>
    <submittedName>
        <fullName evidence="3">Uncharacterized protein</fullName>
    </submittedName>
</protein>
<dbReference type="EMBL" id="JBEHCU010013790">
    <property type="protein sequence ID" value="KAL1373959.1"/>
    <property type="molecule type" value="Genomic_DNA"/>
</dbReference>
<gene>
    <name evidence="3" type="ORF">pipiens_018350</name>
</gene>
<accession>A0ABD1CD52</accession>
<feature type="coiled-coil region" evidence="1">
    <location>
        <begin position="225"/>
        <end position="357"/>
    </location>
</feature>
<evidence type="ECO:0000256" key="1">
    <source>
        <dbReference type="SAM" id="Coils"/>
    </source>
</evidence>
<proteinExistence type="predicted"/>
<name>A0ABD1CD52_CULPP</name>